<evidence type="ECO:0000313" key="2">
    <source>
        <dbReference type="EMBL" id="KAF1812063.1"/>
    </source>
</evidence>
<proteinExistence type="predicted"/>
<dbReference type="GeneID" id="54418702"/>
<dbReference type="Proteomes" id="UP000504638">
    <property type="component" value="Unplaced"/>
</dbReference>
<dbReference type="AlphaFoldDB" id="A0A6G1G1Z3"/>
<dbReference type="RefSeq" id="XP_033533694.1">
    <property type="nucleotide sequence ID" value="XM_033678132.1"/>
</dbReference>
<keyword evidence="1" id="KW-0472">Membrane</keyword>
<keyword evidence="3" id="KW-1185">Reference proteome</keyword>
<evidence type="ECO:0000256" key="1">
    <source>
        <dbReference type="SAM" id="Phobius"/>
    </source>
</evidence>
<accession>A0A6G1G1Z3</accession>
<feature type="transmembrane region" description="Helical" evidence="1">
    <location>
        <begin position="6"/>
        <end position="23"/>
    </location>
</feature>
<name>A0A6G1G1Z3_9PEZI</name>
<protein>
    <submittedName>
        <fullName evidence="2 4">Uncharacterized protein</fullName>
    </submittedName>
</protein>
<gene>
    <name evidence="2 4" type="ORF">P152DRAFT_449845</name>
</gene>
<evidence type="ECO:0000313" key="3">
    <source>
        <dbReference type="Proteomes" id="UP000504638"/>
    </source>
</evidence>
<keyword evidence="1" id="KW-0812">Transmembrane</keyword>
<keyword evidence="1" id="KW-1133">Transmembrane helix</keyword>
<reference evidence="2 4" key="1">
    <citation type="submission" date="2020-01" db="EMBL/GenBank/DDBJ databases">
        <authorList>
            <consortium name="DOE Joint Genome Institute"/>
            <person name="Haridas S."/>
            <person name="Albert R."/>
            <person name="Binder M."/>
            <person name="Bloem J."/>
            <person name="Labutti K."/>
            <person name="Salamov A."/>
            <person name="Andreopoulos B."/>
            <person name="Baker S.E."/>
            <person name="Barry K."/>
            <person name="Bills G."/>
            <person name="Bluhm B.H."/>
            <person name="Cannon C."/>
            <person name="Castanera R."/>
            <person name="Culley D.E."/>
            <person name="Daum C."/>
            <person name="Ezra D."/>
            <person name="Gonzalez J.B."/>
            <person name="Henrissat B."/>
            <person name="Kuo A."/>
            <person name="Liang C."/>
            <person name="Lipzen A."/>
            <person name="Lutzoni F."/>
            <person name="Magnuson J."/>
            <person name="Mondo S."/>
            <person name="Nolan M."/>
            <person name="Ohm R."/>
            <person name="Pangilinan J."/>
            <person name="Park H.-J."/>
            <person name="Ramirez L."/>
            <person name="Alfaro M."/>
            <person name="Sun H."/>
            <person name="Tritt A."/>
            <person name="Yoshinaga Y."/>
            <person name="Zwiers L.-H."/>
            <person name="Turgeon B.G."/>
            <person name="Goodwin S.B."/>
            <person name="Spatafora J.W."/>
            <person name="Crous P.W."/>
            <person name="Grigoriev I.V."/>
        </authorList>
    </citation>
    <scope>NUCLEOTIDE SEQUENCE</scope>
    <source>
        <strain evidence="2 4">CBS 781.70</strain>
    </source>
</reference>
<organism evidence="2">
    <name type="scientific">Eremomyces bilateralis CBS 781.70</name>
    <dbReference type="NCBI Taxonomy" id="1392243"/>
    <lineage>
        <taxon>Eukaryota</taxon>
        <taxon>Fungi</taxon>
        <taxon>Dikarya</taxon>
        <taxon>Ascomycota</taxon>
        <taxon>Pezizomycotina</taxon>
        <taxon>Dothideomycetes</taxon>
        <taxon>Dothideomycetes incertae sedis</taxon>
        <taxon>Eremomycetales</taxon>
        <taxon>Eremomycetaceae</taxon>
        <taxon>Eremomyces</taxon>
    </lineage>
</organism>
<evidence type="ECO:0000313" key="4">
    <source>
        <dbReference type="RefSeq" id="XP_033533694.1"/>
    </source>
</evidence>
<reference evidence="4" key="2">
    <citation type="submission" date="2020-04" db="EMBL/GenBank/DDBJ databases">
        <authorList>
            <consortium name="NCBI Genome Project"/>
        </authorList>
    </citation>
    <scope>NUCLEOTIDE SEQUENCE</scope>
    <source>
        <strain evidence="4">CBS 781.70</strain>
    </source>
</reference>
<sequence>MTFDLYIIFFPLLYGVFLLYIKRNMQATVSGKRVSKKKDVEQNTGLKDNFQYFCQRVLYRILETVVADSTRFHPQWRHGPCIVPQAVASFFGVVSDNSCGRGPVERAAVADLGRGTMGLYVAKWRLGTWAMIREACDDGIGSDGINQAVMGIVN</sequence>
<reference evidence="4" key="3">
    <citation type="submission" date="2025-04" db="UniProtKB">
        <authorList>
            <consortium name="RefSeq"/>
        </authorList>
    </citation>
    <scope>IDENTIFICATION</scope>
    <source>
        <strain evidence="4">CBS 781.70</strain>
    </source>
</reference>
<dbReference type="EMBL" id="ML975159">
    <property type="protein sequence ID" value="KAF1812063.1"/>
    <property type="molecule type" value="Genomic_DNA"/>
</dbReference>